<comment type="similarity">
    <text evidence="2">Belongs to the MipA/OmpV family.</text>
</comment>
<dbReference type="Pfam" id="PF06629">
    <property type="entry name" value="MipA"/>
    <property type="match status" value="1"/>
</dbReference>
<dbReference type="GO" id="GO:0009279">
    <property type="term" value="C:cell outer membrane"/>
    <property type="evidence" value="ECO:0007669"/>
    <property type="project" value="UniProtKB-SubCell"/>
</dbReference>
<comment type="subcellular location">
    <subcellularLocation>
        <location evidence="1">Cell outer membrane</location>
    </subcellularLocation>
</comment>
<protein>
    <submittedName>
        <fullName evidence="7">Outer membrane scaffolding protein for murein synthesis (MipA/OmpV family)</fullName>
    </submittedName>
</protein>
<keyword evidence="8" id="KW-1185">Reference proteome</keyword>
<keyword evidence="3 6" id="KW-0732">Signal</keyword>
<dbReference type="InterPro" id="IPR010583">
    <property type="entry name" value="MipA"/>
</dbReference>
<dbReference type="EMBL" id="JACHBK010000014">
    <property type="protein sequence ID" value="MBB5538628.1"/>
    <property type="molecule type" value="Genomic_DNA"/>
</dbReference>
<reference evidence="7 8" key="1">
    <citation type="submission" date="2020-08" db="EMBL/GenBank/DDBJ databases">
        <title>Genomic Encyclopedia of Type Strains, Phase IV (KMG-V): Genome sequencing to study the core and pangenomes of soil and plant-associated prokaryotes.</title>
        <authorList>
            <person name="Whitman W."/>
        </authorList>
    </citation>
    <scope>NUCLEOTIDE SEQUENCE [LARGE SCALE GENOMIC DNA]</scope>
    <source>
        <strain evidence="7 8">SEMIA 4084</strain>
    </source>
</reference>
<dbReference type="AlphaFoldDB" id="A0A7W8UG42"/>
<evidence type="ECO:0000256" key="3">
    <source>
        <dbReference type="ARBA" id="ARBA00022729"/>
    </source>
</evidence>
<evidence type="ECO:0000256" key="1">
    <source>
        <dbReference type="ARBA" id="ARBA00004442"/>
    </source>
</evidence>
<dbReference type="PANTHER" id="PTHR38776">
    <property type="entry name" value="MLTA-INTERACTING PROTEIN-RELATED"/>
    <property type="match status" value="1"/>
</dbReference>
<feature type="signal peptide" evidence="6">
    <location>
        <begin position="1"/>
        <end position="27"/>
    </location>
</feature>
<keyword evidence="4" id="KW-0472">Membrane</keyword>
<evidence type="ECO:0000256" key="6">
    <source>
        <dbReference type="SAM" id="SignalP"/>
    </source>
</evidence>
<organism evidence="7 8">
    <name type="scientific">Rhizobium giardinii</name>
    <dbReference type="NCBI Taxonomy" id="56731"/>
    <lineage>
        <taxon>Bacteria</taxon>
        <taxon>Pseudomonadati</taxon>
        <taxon>Pseudomonadota</taxon>
        <taxon>Alphaproteobacteria</taxon>
        <taxon>Hyphomicrobiales</taxon>
        <taxon>Rhizobiaceae</taxon>
        <taxon>Rhizobium/Agrobacterium group</taxon>
        <taxon>Rhizobium</taxon>
    </lineage>
</organism>
<evidence type="ECO:0000256" key="5">
    <source>
        <dbReference type="ARBA" id="ARBA00023237"/>
    </source>
</evidence>
<evidence type="ECO:0000313" key="7">
    <source>
        <dbReference type="EMBL" id="MBB5538628.1"/>
    </source>
</evidence>
<dbReference type="PANTHER" id="PTHR38776:SF1">
    <property type="entry name" value="MLTA-INTERACTING PROTEIN-RELATED"/>
    <property type="match status" value="1"/>
</dbReference>
<accession>A0A7W8UG42</accession>
<dbReference type="RefSeq" id="WP_018330093.1">
    <property type="nucleotide sequence ID" value="NZ_JACHBK010000014.1"/>
</dbReference>
<evidence type="ECO:0000313" key="8">
    <source>
        <dbReference type="Proteomes" id="UP000585507"/>
    </source>
</evidence>
<gene>
    <name evidence="7" type="ORF">GGD55_005367</name>
</gene>
<evidence type="ECO:0000256" key="2">
    <source>
        <dbReference type="ARBA" id="ARBA00005722"/>
    </source>
</evidence>
<name>A0A7W8UG42_9HYPH</name>
<proteinExistence type="inferred from homology"/>
<evidence type="ECO:0000256" key="4">
    <source>
        <dbReference type="ARBA" id="ARBA00023136"/>
    </source>
</evidence>
<keyword evidence="5" id="KW-0998">Cell outer membrane</keyword>
<sequence length="273" mass="29030">MSRRSTLSLSLALSVGVVLGLASAAQAQDGQYFWSGDWYLKVGATGFLGPKYDGGSDRLFQAAPLISLGRAGSTVRFSSRNDNPAFAFVDKGAFRAGVVGKLILERDEDTSSKLEGLDPVRFGGELGGFAEVYPTDWLRIRAELRQGIRSHHGLIADVAADGFVDVSDNVRVSAGPRLSAATSDYFDAYYGVSSSEAAKSGYSKYTPSGGLNSVGAGAAITWQATEKLETSAFAEYKRLMGPAADSSIVKEGGSRNQFLVGLSALYRFDFTLQ</sequence>
<comment type="caution">
    <text evidence="7">The sequence shown here is derived from an EMBL/GenBank/DDBJ whole genome shotgun (WGS) entry which is preliminary data.</text>
</comment>
<dbReference type="Proteomes" id="UP000585507">
    <property type="component" value="Unassembled WGS sequence"/>
</dbReference>
<feature type="chain" id="PRO_5030618860" evidence="6">
    <location>
        <begin position="28"/>
        <end position="273"/>
    </location>
</feature>